<feature type="domain" description="AMIN-like" evidence="3">
    <location>
        <begin position="83"/>
        <end position="206"/>
    </location>
</feature>
<feature type="signal peptide" evidence="2">
    <location>
        <begin position="1"/>
        <end position="22"/>
    </location>
</feature>
<organism evidence="4">
    <name type="scientific">Schaalia odontolytica</name>
    <dbReference type="NCBI Taxonomy" id="1660"/>
    <lineage>
        <taxon>Bacteria</taxon>
        <taxon>Bacillati</taxon>
        <taxon>Actinomycetota</taxon>
        <taxon>Actinomycetes</taxon>
        <taxon>Actinomycetales</taxon>
        <taxon>Actinomycetaceae</taxon>
        <taxon>Schaalia</taxon>
    </lineage>
</organism>
<dbReference type="InterPro" id="IPR056303">
    <property type="entry name" value="AMIN-like"/>
</dbReference>
<reference evidence="4" key="1">
    <citation type="submission" date="2019-11" db="EMBL/GenBank/DDBJ databases">
        <authorList>
            <person name="Feng L."/>
        </authorList>
    </citation>
    <scope>NUCLEOTIDE SEQUENCE</scope>
    <source>
        <strain evidence="4">AodontolyticusLFYP35</strain>
    </source>
</reference>
<evidence type="ECO:0000256" key="2">
    <source>
        <dbReference type="SAM" id="SignalP"/>
    </source>
</evidence>
<evidence type="ECO:0000259" key="3">
    <source>
        <dbReference type="Pfam" id="PF24837"/>
    </source>
</evidence>
<gene>
    <name evidence="4" type="ORF">AOLFYP35_01019</name>
</gene>
<evidence type="ECO:0000313" key="4">
    <source>
        <dbReference type="EMBL" id="VYS96592.1"/>
    </source>
</evidence>
<proteinExistence type="predicted"/>
<feature type="region of interest" description="Disordered" evidence="1">
    <location>
        <begin position="25"/>
        <end position="75"/>
    </location>
</feature>
<dbReference type="EMBL" id="CACRSM010000002">
    <property type="protein sequence ID" value="VYS96592.1"/>
    <property type="molecule type" value="Genomic_DNA"/>
</dbReference>
<feature type="compositionally biased region" description="Low complexity" evidence="1">
    <location>
        <begin position="25"/>
        <end position="58"/>
    </location>
</feature>
<name>A0A6N2SUC1_9ACTO</name>
<protein>
    <recommendedName>
        <fullName evidence="3">AMIN-like domain-containing protein</fullName>
    </recommendedName>
</protein>
<dbReference type="AlphaFoldDB" id="A0A6N2SUC1"/>
<dbReference type="Pfam" id="PF24837">
    <property type="entry name" value="AMIN-like"/>
    <property type="match status" value="1"/>
</dbReference>
<evidence type="ECO:0000256" key="1">
    <source>
        <dbReference type="SAM" id="MobiDB-lite"/>
    </source>
</evidence>
<accession>A0A6N2SUC1</accession>
<keyword evidence="2" id="KW-0732">Signal</keyword>
<dbReference type="PROSITE" id="PS51257">
    <property type="entry name" value="PROKAR_LIPOPROTEIN"/>
    <property type="match status" value="1"/>
</dbReference>
<feature type="chain" id="PRO_5038993700" description="AMIN-like domain-containing protein" evidence="2">
    <location>
        <begin position="23"/>
        <end position="206"/>
    </location>
</feature>
<sequence>MKTRYFSSLCALVLLAALSGCSPTPVPSASSSATASASESASSSPTPEATPSSTQTPQNWEEIPSRKASLTQGKEDANHAPVFHDLRVGEHDTFYRVVVEFTGSDDVGWQGGWTTSPATQGKGDPIDLGTPIYLELSLEGGAMPVSEELQKDYYKGEETKEVGPIRVREDGSFEANTHIVIGMDHKREVTLSALSNPSRVVIDIAK</sequence>